<evidence type="ECO:0000313" key="2">
    <source>
        <dbReference type="Proteomes" id="UP001320148"/>
    </source>
</evidence>
<evidence type="ECO:0000313" key="1">
    <source>
        <dbReference type="EMBL" id="BCS95572.1"/>
    </source>
</evidence>
<dbReference type="EMBL" id="AP024488">
    <property type="protein sequence ID" value="BCS95572.1"/>
    <property type="molecule type" value="Genomic_DNA"/>
</dbReference>
<gene>
    <name evidence="1" type="ORF">DSLASN_12040</name>
</gene>
<organism evidence="1 2">
    <name type="scientific">Desulfoluna limicola</name>
    <dbReference type="NCBI Taxonomy" id="2810562"/>
    <lineage>
        <taxon>Bacteria</taxon>
        <taxon>Pseudomonadati</taxon>
        <taxon>Thermodesulfobacteriota</taxon>
        <taxon>Desulfobacteria</taxon>
        <taxon>Desulfobacterales</taxon>
        <taxon>Desulfolunaceae</taxon>
        <taxon>Desulfoluna</taxon>
    </lineage>
</organism>
<sequence length="58" mass="6710">MKKLRRDGCPARKGMYPLFLNACPGKGEKGMRRVMGEGSWKTFFVLGSWFEESLRPDR</sequence>
<evidence type="ECO:0008006" key="3">
    <source>
        <dbReference type="Google" id="ProtNLM"/>
    </source>
</evidence>
<reference evidence="1 2" key="1">
    <citation type="submission" date="2021-02" db="EMBL/GenBank/DDBJ databases">
        <title>Complete genome of Desulfoluna sp. strain ASN36.</title>
        <authorList>
            <person name="Takahashi A."/>
            <person name="Kojima H."/>
            <person name="Fukui M."/>
        </authorList>
    </citation>
    <scope>NUCLEOTIDE SEQUENCE [LARGE SCALE GENOMIC DNA]</scope>
    <source>
        <strain evidence="1 2">ASN36</strain>
    </source>
</reference>
<keyword evidence="2" id="KW-1185">Reference proteome</keyword>
<accession>A0ABM7PD91</accession>
<protein>
    <recommendedName>
        <fullName evidence="3">Transposase</fullName>
    </recommendedName>
</protein>
<proteinExistence type="predicted"/>
<name>A0ABM7PD91_9BACT</name>
<dbReference type="Proteomes" id="UP001320148">
    <property type="component" value="Chromosome"/>
</dbReference>